<protein>
    <submittedName>
        <fullName evidence="2">Uncharacterized protein</fullName>
    </submittedName>
</protein>
<evidence type="ECO:0000313" key="3">
    <source>
        <dbReference type="Proteomes" id="UP000683925"/>
    </source>
</evidence>
<dbReference type="Proteomes" id="UP000683925">
    <property type="component" value="Unassembled WGS sequence"/>
</dbReference>
<evidence type="ECO:0000313" key="2">
    <source>
        <dbReference type="EMBL" id="CAD8203691.1"/>
    </source>
</evidence>
<reference evidence="2" key="1">
    <citation type="submission" date="2021-01" db="EMBL/GenBank/DDBJ databases">
        <authorList>
            <consortium name="Genoscope - CEA"/>
            <person name="William W."/>
        </authorList>
    </citation>
    <scope>NUCLEOTIDE SEQUENCE</scope>
</reference>
<sequence length="88" mass="10403">MEVQQCLSFSSFLFLPNLDMSIQAILTPQTKQIKQQQEDCKQMEKENKTLNVKFKLSDLLPNDQNITLQEIQNDIQQIKNRYMKQIVN</sequence>
<gene>
    <name evidence="2" type="ORF">POCTA_138.1.T1300157</name>
</gene>
<organism evidence="2 3">
    <name type="scientific">Paramecium octaurelia</name>
    <dbReference type="NCBI Taxonomy" id="43137"/>
    <lineage>
        <taxon>Eukaryota</taxon>
        <taxon>Sar</taxon>
        <taxon>Alveolata</taxon>
        <taxon>Ciliophora</taxon>
        <taxon>Intramacronucleata</taxon>
        <taxon>Oligohymenophorea</taxon>
        <taxon>Peniculida</taxon>
        <taxon>Parameciidae</taxon>
        <taxon>Paramecium</taxon>
    </lineage>
</organism>
<dbReference type="OMA" id="QIKNRYM"/>
<dbReference type="OrthoDB" id="311988at2759"/>
<proteinExistence type="predicted"/>
<accession>A0A8S1XQV7</accession>
<dbReference type="EMBL" id="CAJJDP010000130">
    <property type="protein sequence ID" value="CAD8203691.1"/>
    <property type="molecule type" value="Genomic_DNA"/>
</dbReference>
<evidence type="ECO:0000256" key="1">
    <source>
        <dbReference type="SAM" id="Coils"/>
    </source>
</evidence>
<keyword evidence="3" id="KW-1185">Reference proteome</keyword>
<keyword evidence="1" id="KW-0175">Coiled coil</keyword>
<name>A0A8S1XQV7_PAROT</name>
<dbReference type="AlphaFoldDB" id="A0A8S1XQV7"/>
<comment type="caution">
    <text evidence="2">The sequence shown here is derived from an EMBL/GenBank/DDBJ whole genome shotgun (WGS) entry which is preliminary data.</text>
</comment>
<feature type="coiled-coil region" evidence="1">
    <location>
        <begin position="33"/>
        <end position="88"/>
    </location>
</feature>